<comment type="caution">
    <text evidence="2">The sequence shown here is derived from an EMBL/GenBank/DDBJ whole genome shotgun (WGS) entry which is preliminary data.</text>
</comment>
<reference evidence="2 3" key="2">
    <citation type="submission" date="2016-06" db="EMBL/GenBank/DDBJ databases">
        <title>Pedobacter psychrophilus sp. nov., isolated from Antarctic fragmentary rock.</title>
        <authorList>
            <person name="Svec P."/>
        </authorList>
    </citation>
    <scope>NUCLEOTIDE SEQUENCE [LARGE SCALE GENOMIC DNA]</scope>
    <source>
        <strain evidence="2 3">CCM 8644</strain>
    </source>
</reference>
<dbReference type="EMBL" id="LWHJ01000028">
    <property type="protein sequence ID" value="OAQ39238.1"/>
    <property type="molecule type" value="Genomic_DNA"/>
</dbReference>
<keyword evidence="1" id="KW-1133">Transmembrane helix</keyword>
<proteinExistence type="predicted"/>
<dbReference type="Proteomes" id="UP000078459">
    <property type="component" value="Unassembled WGS sequence"/>
</dbReference>
<name>A0A179DE39_9SPHI</name>
<dbReference type="RefSeq" id="WP_232456853.1">
    <property type="nucleotide sequence ID" value="NZ_LWHJ01000028.1"/>
</dbReference>
<feature type="transmembrane region" description="Helical" evidence="1">
    <location>
        <begin position="211"/>
        <end position="233"/>
    </location>
</feature>
<reference evidence="2 3" key="1">
    <citation type="submission" date="2016-04" db="EMBL/GenBank/DDBJ databases">
        <authorList>
            <person name="Evans L.H."/>
            <person name="Alamgir A."/>
            <person name="Owens N."/>
            <person name="Weber N.D."/>
            <person name="Virtaneva K."/>
            <person name="Barbian K."/>
            <person name="Babar A."/>
            <person name="Rosenke K."/>
        </authorList>
    </citation>
    <scope>NUCLEOTIDE SEQUENCE [LARGE SCALE GENOMIC DNA]</scope>
    <source>
        <strain evidence="2 3">CCM 8644</strain>
    </source>
</reference>
<dbReference type="STRING" id="1826909.A5893_11265"/>
<organism evidence="2 3">
    <name type="scientific">Pedobacter psychrophilus</name>
    <dbReference type="NCBI Taxonomy" id="1826909"/>
    <lineage>
        <taxon>Bacteria</taxon>
        <taxon>Pseudomonadati</taxon>
        <taxon>Bacteroidota</taxon>
        <taxon>Sphingobacteriia</taxon>
        <taxon>Sphingobacteriales</taxon>
        <taxon>Sphingobacteriaceae</taxon>
        <taxon>Pedobacter</taxon>
    </lineage>
</organism>
<evidence type="ECO:0000256" key="1">
    <source>
        <dbReference type="SAM" id="Phobius"/>
    </source>
</evidence>
<gene>
    <name evidence="2" type="ORF">A5893_11265</name>
</gene>
<protein>
    <recommendedName>
        <fullName evidence="4">Two-component sensor histidine kinase</fullName>
    </recommendedName>
</protein>
<dbReference type="AlphaFoldDB" id="A0A179DE39"/>
<feature type="transmembrane region" description="Helical" evidence="1">
    <location>
        <begin position="240"/>
        <end position="261"/>
    </location>
</feature>
<evidence type="ECO:0000313" key="2">
    <source>
        <dbReference type="EMBL" id="OAQ39238.1"/>
    </source>
</evidence>
<keyword evidence="3" id="KW-1185">Reference proteome</keyword>
<keyword evidence="1" id="KW-0812">Transmembrane</keyword>
<sequence>MRTATKIRWLLLLVTIGLFATSLTARWASTKLVNLNGLADNISSDLHEKESTVNEFLSEQQNLKDLENLPFSPTLATNILDQFTNKNIFFQTYQKGKLVFWSDVDISASNVNNYKEGSSFVAYKNGWYEAIKRTKNDFFVVFFIPIKSHLPYNNQYLNNDDDQFLIRNLNIEIASLEEKDVVDIKNIEGNYLFSITKSDTISEIPYNKIEVIMWCCGLLTLLFLLNSICKLYADEQNAAVATVILCLSFFLIRYLGLKYHFPKAIYSLDYFDPKIYASSFYFPSFADLLINVVCLLWIIIFFYSYRNKNF</sequence>
<accession>A0A179DE39</accession>
<feature type="transmembrane region" description="Helical" evidence="1">
    <location>
        <begin position="281"/>
        <end position="305"/>
    </location>
</feature>
<evidence type="ECO:0008006" key="4">
    <source>
        <dbReference type="Google" id="ProtNLM"/>
    </source>
</evidence>
<evidence type="ECO:0000313" key="3">
    <source>
        <dbReference type="Proteomes" id="UP000078459"/>
    </source>
</evidence>
<keyword evidence="1" id="KW-0472">Membrane</keyword>